<protein>
    <submittedName>
        <fullName evidence="10">Rhomboid domain-containing protein</fullName>
    </submittedName>
</protein>
<dbReference type="SMART" id="SM00054">
    <property type="entry name" value="EFh"/>
    <property type="match status" value="2"/>
</dbReference>
<feature type="transmembrane region" description="Helical" evidence="7">
    <location>
        <begin position="162"/>
        <end position="181"/>
    </location>
</feature>
<dbReference type="AlphaFoldDB" id="A0A0R3RFF1"/>
<dbReference type="WBParaSite" id="EEL_0000008401-mRNA-1">
    <property type="protein sequence ID" value="EEL_0000008401-mRNA-1"/>
    <property type="gene ID" value="EEL_0000008401"/>
</dbReference>
<evidence type="ECO:0000256" key="7">
    <source>
        <dbReference type="SAM" id="Phobius"/>
    </source>
</evidence>
<evidence type="ECO:0000313" key="10">
    <source>
        <dbReference type="WBParaSite" id="EEL_0000008401-mRNA-1"/>
    </source>
</evidence>
<reference evidence="10" key="1">
    <citation type="submission" date="2017-02" db="UniProtKB">
        <authorList>
            <consortium name="WormBaseParasite"/>
        </authorList>
    </citation>
    <scope>IDENTIFICATION</scope>
</reference>
<dbReference type="SUPFAM" id="SSF144091">
    <property type="entry name" value="Rhomboid-like"/>
    <property type="match status" value="1"/>
</dbReference>
<name>A0A0R3RFF1_9BILA</name>
<dbReference type="CDD" id="cd00051">
    <property type="entry name" value="EFh"/>
    <property type="match status" value="1"/>
</dbReference>
<evidence type="ECO:0000256" key="2">
    <source>
        <dbReference type="ARBA" id="ARBA00009045"/>
    </source>
</evidence>
<feature type="domain" description="EF-hand" evidence="8">
    <location>
        <begin position="25"/>
        <end position="60"/>
    </location>
</feature>
<evidence type="ECO:0000256" key="4">
    <source>
        <dbReference type="ARBA" id="ARBA00022837"/>
    </source>
</evidence>
<evidence type="ECO:0000259" key="8">
    <source>
        <dbReference type="PROSITE" id="PS50222"/>
    </source>
</evidence>
<dbReference type="InterPro" id="IPR018247">
    <property type="entry name" value="EF_Hand_1_Ca_BS"/>
</dbReference>
<dbReference type="Pfam" id="PF13499">
    <property type="entry name" value="EF-hand_7"/>
    <property type="match status" value="1"/>
</dbReference>
<feature type="domain" description="EF-hand" evidence="8">
    <location>
        <begin position="65"/>
        <end position="100"/>
    </location>
</feature>
<dbReference type="GO" id="GO:0005509">
    <property type="term" value="F:calcium ion binding"/>
    <property type="evidence" value="ECO:0007669"/>
    <property type="project" value="InterPro"/>
</dbReference>
<feature type="transmembrane region" description="Helical" evidence="7">
    <location>
        <begin position="253"/>
        <end position="274"/>
    </location>
</feature>
<feature type="transmembrane region" description="Helical" evidence="7">
    <location>
        <begin position="138"/>
        <end position="155"/>
    </location>
</feature>
<dbReference type="PROSITE" id="PS50222">
    <property type="entry name" value="EF_HAND_2"/>
    <property type="match status" value="2"/>
</dbReference>
<evidence type="ECO:0000256" key="5">
    <source>
        <dbReference type="ARBA" id="ARBA00022989"/>
    </source>
</evidence>
<dbReference type="InterPro" id="IPR011992">
    <property type="entry name" value="EF-hand-dom_pair"/>
</dbReference>
<evidence type="ECO:0000313" key="9">
    <source>
        <dbReference type="Proteomes" id="UP000050640"/>
    </source>
</evidence>
<feature type="transmembrane region" description="Helical" evidence="7">
    <location>
        <begin position="286"/>
        <end position="303"/>
    </location>
</feature>
<dbReference type="GO" id="GO:0004252">
    <property type="term" value="F:serine-type endopeptidase activity"/>
    <property type="evidence" value="ECO:0007669"/>
    <property type="project" value="InterPro"/>
</dbReference>
<feature type="transmembrane region" description="Helical" evidence="7">
    <location>
        <begin position="201"/>
        <end position="221"/>
    </location>
</feature>
<comment type="similarity">
    <text evidence="2">Belongs to the peptidase S54 family.</text>
</comment>
<dbReference type="SUPFAM" id="SSF47473">
    <property type="entry name" value="EF-hand"/>
    <property type="match status" value="1"/>
</dbReference>
<dbReference type="InterPro" id="IPR022764">
    <property type="entry name" value="Peptidase_S54_rhomboid_dom"/>
</dbReference>
<dbReference type="PANTHER" id="PTHR45840">
    <property type="entry name" value="RHOMBOID-RELATED PROTEIN"/>
    <property type="match status" value="1"/>
</dbReference>
<dbReference type="PROSITE" id="PS00018">
    <property type="entry name" value="EF_HAND_1"/>
    <property type="match status" value="1"/>
</dbReference>
<keyword evidence="5 7" id="KW-1133">Transmembrane helix</keyword>
<dbReference type="Pfam" id="PF01694">
    <property type="entry name" value="Rhomboid"/>
    <property type="match status" value="1"/>
</dbReference>
<feature type="transmembrane region" description="Helical" evidence="7">
    <location>
        <begin position="345"/>
        <end position="367"/>
    </location>
</feature>
<keyword evidence="6 7" id="KW-0472">Membrane</keyword>
<keyword evidence="3 7" id="KW-0812">Transmembrane</keyword>
<evidence type="ECO:0000256" key="6">
    <source>
        <dbReference type="ARBA" id="ARBA00023136"/>
    </source>
</evidence>
<comment type="subcellular location">
    <subcellularLocation>
        <location evidence="1">Membrane</location>
        <topology evidence="1">Multi-pass membrane protein</topology>
    </subcellularLocation>
</comment>
<accession>A0A0R3RFF1</accession>
<keyword evidence="4" id="KW-0106">Calcium</keyword>
<proteinExistence type="inferred from homology"/>
<evidence type="ECO:0000256" key="3">
    <source>
        <dbReference type="ARBA" id="ARBA00022692"/>
    </source>
</evidence>
<dbReference type="Gene3D" id="1.20.1540.10">
    <property type="entry name" value="Rhomboid-like"/>
    <property type="match status" value="1"/>
</dbReference>
<organism evidence="9 10">
    <name type="scientific">Elaeophora elaphi</name>
    <dbReference type="NCBI Taxonomy" id="1147741"/>
    <lineage>
        <taxon>Eukaryota</taxon>
        <taxon>Metazoa</taxon>
        <taxon>Ecdysozoa</taxon>
        <taxon>Nematoda</taxon>
        <taxon>Chromadorea</taxon>
        <taxon>Rhabditida</taxon>
        <taxon>Spirurina</taxon>
        <taxon>Spiruromorpha</taxon>
        <taxon>Filarioidea</taxon>
        <taxon>Onchocercidae</taxon>
        <taxon>Elaeophora</taxon>
    </lineage>
</organism>
<evidence type="ECO:0000256" key="1">
    <source>
        <dbReference type="ARBA" id="ARBA00004141"/>
    </source>
</evidence>
<feature type="transmembrane region" description="Helical" evidence="7">
    <location>
        <begin position="228"/>
        <end position="247"/>
    </location>
</feature>
<dbReference type="Proteomes" id="UP000050640">
    <property type="component" value="Unplaced"/>
</dbReference>
<dbReference type="PANTHER" id="PTHR45840:SF2">
    <property type="entry name" value="PROTEIN RHOMBOID-RELATED"/>
    <property type="match status" value="1"/>
</dbReference>
<dbReference type="InterPro" id="IPR051739">
    <property type="entry name" value="Rhomboid_IM_Serine_Proteases"/>
</dbReference>
<dbReference type="GO" id="GO:0016020">
    <property type="term" value="C:membrane"/>
    <property type="evidence" value="ECO:0007669"/>
    <property type="project" value="UniProtKB-SubCell"/>
</dbReference>
<keyword evidence="9" id="KW-1185">Reference proteome</keyword>
<sequence length="399" mass="45870">MNLFITHLIPWREKAGMMKQDNVRWEEAISAEMKRMLDTDGDGMIPLNEIHHLLNDNFNKKQIELTGRQIHLLLKEADRNRDNILDFNEFSQLVTSADAQKKKLKVLMYSVADTVIAKTDRPIVHTYIDEYNCLPPPIFVLSISLLQVATFVYYMCGRSENLFTYCAGCWIDGTIGPFLFAPSLRYQAWRFFSYQFLHQGIIHLLPNIIFQIVIGVPLELVHKMWRIAVIYLMAVCLGEARALLQYALDPSVYLIGCSAGVYALIGAHLSNLIINWAEMPFRLVRLLIISAYIFTDTASAIYRRFQTDECDRVSYTAHIAGAVTGLLMGVIILHNLKALYWERILTVVSLVLFGAIFLFLTAMVIFVNPFSKPVWDTVHCKNEPDLLDIDDYYTDFRDY</sequence>
<dbReference type="Gene3D" id="1.10.238.10">
    <property type="entry name" value="EF-hand"/>
    <property type="match status" value="1"/>
</dbReference>
<feature type="transmembrane region" description="Helical" evidence="7">
    <location>
        <begin position="315"/>
        <end position="333"/>
    </location>
</feature>
<dbReference type="STRING" id="1147741.A0A0R3RFF1"/>
<dbReference type="InterPro" id="IPR035952">
    <property type="entry name" value="Rhomboid-like_sf"/>
</dbReference>
<dbReference type="InterPro" id="IPR002048">
    <property type="entry name" value="EF_hand_dom"/>
</dbReference>